<feature type="DNA-binding region" description="H-T-H motif" evidence="4">
    <location>
        <begin position="50"/>
        <end position="69"/>
    </location>
</feature>
<dbReference type="InterPro" id="IPR041669">
    <property type="entry name" value="TetR_C_15"/>
</dbReference>
<sequence length="222" mass="23745">MTAPGPPPYGSPDALRPRKQPRQARSRATVDRILASGREVLLSDGYDAFSTNRVADAAGISPGSLYQYFPNKHAIVAAIVDRYSDDVSDQVAASLVDRLGEVGPAMVRACADALLTALEENADLLRVVFEELPARQNAARRAALERRVQDLVAAYLAASRAGEPSPRQPTVVAWVLVLAVENLAVRWVLDAPPIPRVVVLDELVRLSLGYLQADRGAGGASA</sequence>
<evidence type="ECO:0000313" key="7">
    <source>
        <dbReference type="EMBL" id="MFC6149071.1"/>
    </source>
</evidence>
<feature type="domain" description="HTH tetR-type" evidence="6">
    <location>
        <begin position="27"/>
        <end position="87"/>
    </location>
</feature>
<dbReference type="EMBL" id="JBHSQL010000004">
    <property type="protein sequence ID" value="MFC6149071.1"/>
    <property type="molecule type" value="Genomic_DNA"/>
</dbReference>
<evidence type="ECO:0000313" key="8">
    <source>
        <dbReference type="Proteomes" id="UP001596097"/>
    </source>
</evidence>
<keyword evidence="1" id="KW-0805">Transcription regulation</keyword>
<gene>
    <name evidence="7" type="ORF">ACFPYK_06655</name>
</gene>
<dbReference type="PANTHER" id="PTHR30055:SF234">
    <property type="entry name" value="HTH-TYPE TRANSCRIPTIONAL REGULATOR BETI"/>
    <property type="match status" value="1"/>
</dbReference>
<proteinExistence type="predicted"/>
<keyword evidence="3" id="KW-0804">Transcription</keyword>
<dbReference type="RefSeq" id="WP_377036008.1">
    <property type="nucleotide sequence ID" value="NZ_JBHSQL010000004.1"/>
</dbReference>
<dbReference type="PRINTS" id="PR00455">
    <property type="entry name" value="HTHTETR"/>
</dbReference>
<evidence type="ECO:0000256" key="1">
    <source>
        <dbReference type="ARBA" id="ARBA00023015"/>
    </source>
</evidence>
<comment type="caution">
    <text evidence="7">The sequence shown here is derived from an EMBL/GenBank/DDBJ whole genome shotgun (WGS) entry which is preliminary data.</text>
</comment>
<dbReference type="Pfam" id="PF00440">
    <property type="entry name" value="TetR_N"/>
    <property type="match status" value="1"/>
</dbReference>
<evidence type="ECO:0000259" key="6">
    <source>
        <dbReference type="PROSITE" id="PS50977"/>
    </source>
</evidence>
<evidence type="ECO:0000256" key="5">
    <source>
        <dbReference type="SAM" id="MobiDB-lite"/>
    </source>
</evidence>
<dbReference type="SUPFAM" id="SSF48498">
    <property type="entry name" value="Tetracyclin repressor-like, C-terminal domain"/>
    <property type="match status" value="1"/>
</dbReference>
<keyword evidence="2 4" id="KW-0238">DNA-binding</keyword>
<dbReference type="InterPro" id="IPR001647">
    <property type="entry name" value="HTH_TetR"/>
</dbReference>
<dbReference type="Pfam" id="PF17918">
    <property type="entry name" value="TetR_C_15"/>
    <property type="match status" value="1"/>
</dbReference>
<dbReference type="SUPFAM" id="SSF46689">
    <property type="entry name" value="Homeodomain-like"/>
    <property type="match status" value="1"/>
</dbReference>
<reference evidence="8" key="1">
    <citation type="journal article" date="2019" name="Int. J. Syst. Evol. Microbiol.">
        <title>The Global Catalogue of Microorganisms (GCM) 10K type strain sequencing project: providing services to taxonomists for standard genome sequencing and annotation.</title>
        <authorList>
            <consortium name="The Broad Institute Genomics Platform"/>
            <consortium name="The Broad Institute Genome Sequencing Center for Infectious Disease"/>
            <person name="Wu L."/>
            <person name="Ma J."/>
        </authorList>
    </citation>
    <scope>NUCLEOTIDE SEQUENCE [LARGE SCALE GENOMIC DNA]</scope>
    <source>
        <strain evidence="8">CGMCC 4.7198</strain>
    </source>
</reference>
<dbReference type="InterPro" id="IPR036271">
    <property type="entry name" value="Tet_transcr_reg_TetR-rel_C_sf"/>
</dbReference>
<dbReference type="PROSITE" id="PS01081">
    <property type="entry name" value="HTH_TETR_1"/>
    <property type="match status" value="1"/>
</dbReference>
<dbReference type="Proteomes" id="UP001596097">
    <property type="component" value="Unassembled WGS sequence"/>
</dbReference>
<evidence type="ECO:0000256" key="2">
    <source>
        <dbReference type="ARBA" id="ARBA00023125"/>
    </source>
</evidence>
<dbReference type="PANTHER" id="PTHR30055">
    <property type="entry name" value="HTH-TYPE TRANSCRIPTIONAL REGULATOR RUTR"/>
    <property type="match status" value="1"/>
</dbReference>
<feature type="region of interest" description="Disordered" evidence="5">
    <location>
        <begin position="1"/>
        <end position="28"/>
    </location>
</feature>
<name>A0ABW1QKM3_9ACTN</name>
<protein>
    <submittedName>
        <fullName evidence="7">TetR/AcrR family transcriptional regulator</fullName>
    </submittedName>
</protein>
<dbReference type="InterPro" id="IPR050109">
    <property type="entry name" value="HTH-type_TetR-like_transc_reg"/>
</dbReference>
<organism evidence="7 8">
    <name type="scientific">Mumia xiangluensis</name>
    <dbReference type="NCBI Taxonomy" id="1678900"/>
    <lineage>
        <taxon>Bacteria</taxon>
        <taxon>Bacillati</taxon>
        <taxon>Actinomycetota</taxon>
        <taxon>Actinomycetes</taxon>
        <taxon>Propionibacteriales</taxon>
        <taxon>Nocardioidaceae</taxon>
        <taxon>Mumia</taxon>
    </lineage>
</organism>
<dbReference type="PROSITE" id="PS50977">
    <property type="entry name" value="HTH_TETR_2"/>
    <property type="match status" value="1"/>
</dbReference>
<dbReference type="Gene3D" id="1.10.357.10">
    <property type="entry name" value="Tetracycline Repressor, domain 2"/>
    <property type="match status" value="1"/>
</dbReference>
<accession>A0ABW1QKM3</accession>
<evidence type="ECO:0000256" key="4">
    <source>
        <dbReference type="PROSITE-ProRule" id="PRU00335"/>
    </source>
</evidence>
<feature type="compositionally biased region" description="Pro residues" evidence="5">
    <location>
        <begin position="1"/>
        <end position="10"/>
    </location>
</feature>
<evidence type="ECO:0000256" key="3">
    <source>
        <dbReference type="ARBA" id="ARBA00023163"/>
    </source>
</evidence>
<keyword evidence="8" id="KW-1185">Reference proteome</keyword>
<dbReference type="InterPro" id="IPR009057">
    <property type="entry name" value="Homeodomain-like_sf"/>
</dbReference>
<dbReference type="InterPro" id="IPR023772">
    <property type="entry name" value="DNA-bd_HTH_TetR-type_CS"/>
</dbReference>